<evidence type="ECO:0000313" key="1">
    <source>
        <dbReference type="EMBL" id="EAR30429.1"/>
    </source>
</evidence>
<reference evidence="1 2" key="1">
    <citation type="submission" date="2006-02" db="EMBL/GenBank/DDBJ databases">
        <authorList>
            <person name="Moran M.A."/>
            <person name="Kjelleberg S."/>
            <person name="Egan S."/>
            <person name="Saunders N."/>
            <person name="Thomas T."/>
            <person name="Ferriera S."/>
            <person name="Johnson J."/>
            <person name="Kravitz S."/>
            <person name="Halpern A."/>
            <person name="Remington K."/>
            <person name="Beeson K."/>
            <person name="Tran B."/>
            <person name="Rogers Y.-H."/>
            <person name="Friedman R."/>
            <person name="Venter J.C."/>
        </authorList>
    </citation>
    <scope>NUCLEOTIDE SEQUENCE [LARGE SCALE GENOMIC DNA]</scope>
    <source>
        <strain evidence="1 2">D2</strain>
    </source>
</reference>
<dbReference type="Proteomes" id="UP000006201">
    <property type="component" value="Unassembled WGS sequence"/>
</dbReference>
<protein>
    <submittedName>
        <fullName evidence="1">Uncharacterized protein</fullName>
    </submittedName>
</protein>
<sequence length="33" mass="3668">MIYRGKALIPANKAAQTLAKVQSKKIKIIILMI</sequence>
<organism evidence="1 2">
    <name type="scientific">Pseudoalteromonas tunicata D2</name>
    <dbReference type="NCBI Taxonomy" id="87626"/>
    <lineage>
        <taxon>Bacteria</taxon>
        <taxon>Pseudomonadati</taxon>
        <taxon>Pseudomonadota</taxon>
        <taxon>Gammaproteobacteria</taxon>
        <taxon>Alteromonadales</taxon>
        <taxon>Pseudoalteromonadaceae</taxon>
        <taxon>Pseudoalteromonas</taxon>
    </lineage>
</organism>
<name>A4C4E7_9GAMM</name>
<keyword evidence="2" id="KW-1185">Reference proteome</keyword>
<accession>A4C4E7</accession>
<proteinExistence type="predicted"/>
<comment type="caution">
    <text evidence="1">The sequence shown here is derived from an EMBL/GenBank/DDBJ whole genome shotgun (WGS) entry which is preliminary data.</text>
</comment>
<evidence type="ECO:0000313" key="2">
    <source>
        <dbReference type="Proteomes" id="UP000006201"/>
    </source>
</evidence>
<dbReference type="HOGENOM" id="CLU_3383405_0_0_6"/>
<gene>
    <name evidence="1" type="ORF">PTD2_02631</name>
</gene>
<dbReference type="EMBL" id="AAOH01000001">
    <property type="protein sequence ID" value="EAR30429.1"/>
    <property type="molecule type" value="Genomic_DNA"/>
</dbReference>
<dbReference type="AlphaFoldDB" id="A4C4E7"/>